<accession>A0A562D5M7</accession>
<dbReference type="RefSeq" id="WP_028915022.1">
    <property type="nucleotide sequence ID" value="NZ_VLJS01000097.1"/>
</dbReference>
<reference evidence="3 4" key="1">
    <citation type="submission" date="2019-07" db="EMBL/GenBank/DDBJ databases">
        <title>Genome sequencing of lignin-degrading bacterial isolates.</title>
        <authorList>
            <person name="Gladden J."/>
        </authorList>
    </citation>
    <scope>NUCLEOTIDE SEQUENCE [LARGE SCALE GENOMIC DNA]</scope>
    <source>
        <strain evidence="3 4">J19</strain>
    </source>
</reference>
<evidence type="ECO:0000256" key="1">
    <source>
        <dbReference type="SAM" id="MobiDB-lite"/>
    </source>
</evidence>
<feature type="compositionally biased region" description="Basic and acidic residues" evidence="1">
    <location>
        <begin position="67"/>
        <end position="77"/>
    </location>
</feature>
<dbReference type="OrthoDB" id="6059159at2"/>
<protein>
    <submittedName>
        <fullName evidence="3">Uncharacterized protein DUF4124</fullName>
    </submittedName>
</protein>
<name>A0A562D5M7_9GAMM</name>
<evidence type="ECO:0000256" key="2">
    <source>
        <dbReference type="SAM" id="SignalP"/>
    </source>
</evidence>
<proteinExistence type="predicted"/>
<gene>
    <name evidence="3" type="ORF">L613_006500000130</name>
</gene>
<evidence type="ECO:0000313" key="4">
    <source>
        <dbReference type="Proteomes" id="UP000321583"/>
    </source>
</evidence>
<organism evidence="3 4">
    <name type="scientific">Pseudoxanthomonas taiwanensis J19</name>
    <dbReference type="NCBI Taxonomy" id="935569"/>
    <lineage>
        <taxon>Bacteria</taxon>
        <taxon>Pseudomonadati</taxon>
        <taxon>Pseudomonadota</taxon>
        <taxon>Gammaproteobacteria</taxon>
        <taxon>Lysobacterales</taxon>
        <taxon>Lysobacteraceae</taxon>
        <taxon>Pseudoxanthomonas</taxon>
    </lineage>
</organism>
<feature type="chain" id="PRO_5022168474" evidence="2">
    <location>
        <begin position="21"/>
        <end position="134"/>
    </location>
</feature>
<dbReference type="AlphaFoldDB" id="A0A562D5M7"/>
<feature type="region of interest" description="Disordered" evidence="1">
    <location>
        <begin position="56"/>
        <end position="98"/>
    </location>
</feature>
<dbReference type="EMBL" id="VLJS01000097">
    <property type="protein sequence ID" value="TWH05067.1"/>
    <property type="molecule type" value="Genomic_DNA"/>
</dbReference>
<feature type="signal peptide" evidence="2">
    <location>
        <begin position="1"/>
        <end position="20"/>
    </location>
</feature>
<keyword evidence="2" id="KW-0732">Signal</keyword>
<keyword evidence="4" id="KW-1185">Reference proteome</keyword>
<evidence type="ECO:0000313" key="3">
    <source>
        <dbReference type="EMBL" id="TWH05067.1"/>
    </source>
</evidence>
<sequence>MHRILITAALAWLPASGASAQQIHKCVAADGSVSYQSAPCGEGQQPARTWDHGQYAPPAPMQLPAARDSRSARETGRRGYATASRRIGTSTAADDRCEAARRHRDSVLRNERVGQRSIELRRRLDQLVADACGK</sequence>
<dbReference type="Proteomes" id="UP000321583">
    <property type="component" value="Unassembled WGS sequence"/>
</dbReference>
<comment type="caution">
    <text evidence="3">The sequence shown here is derived from an EMBL/GenBank/DDBJ whole genome shotgun (WGS) entry which is preliminary data.</text>
</comment>